<evidence type="ECO:0000313" key="6">
    <source>
        <dbReference type="Proteomes" id="UP000289794"/>
    </source>
</evidence>
<dbReference type="GO" id="GO:0003676">
    <property type="term" value="F:nucleic acid binding"/>
    <property type="evidence" value="ECO:0007669"/>
    <property type="project" value="InterPro"/>
</dbReference>
<dbReference type="GO" id="GO:0000724">
    <property type="term" value="P:double-strand break repair via homologous recombination"/>
    <property type="evidence" value="ECO:0007669"/>
    <property type="project" value="TreeGrafter"/>
</dbReference>
<reference evidence="5 6" key="1">
    <citation type="submission" date="2019-01" db="EMBL/GenBank/DDBJ databases">
        <title>PMF-metabolizing Aryl O-demethylase.</title>
        <authorList>
            <person name="Kim M."/>
        </authorList>
    </citation>
    <scope>NUCLEOTIDE SEQUENCE [LARGE SCALE GENOMIC DNA]</scope>
    <source>
        <strain evidence="5 6">PMF1</strain>
    </source>
</reference>
<dbReference type="GO" id="GO:0005694">
    <property type="term" value="C:chromosome"/>
    <property type="evidence" value="ECO:0007669"/>
    <property type="project" value="TreeGrafter"/>
</dbReference>
<dbReference type="GO" id="GO:0005737">
    <property type="term" value="C:cytoplasm"/>
    <property type="evidence" value="ECO:0007669"/>
    <property type="project" value="TreeGrafter"/>
</dbReference>
<evidence type="ECO:0000259" key="4">
    <source>
        <dbReference type="PROSITE" id="PS51194"/>
    </source>
</evidence>
<dbReference type="Proteomes" id="UP000289794">
    <property type="component" value="Chromosome"/>
</dbReference>
<dbReference type="SUPFAM" id="SSF52540">
    <property type="entry name" value="P-loop containing nucleoside triphosphate hydrolases"/>
    <property type="match status" value="1"/>
</dbReference>
<keyword evidence="2" id="KW-0067">ATP-binding</keyword>
<dbReference type="Pfam" id="PF00270">
    <property type="entry name" value="DEAD"/>
    <property type="match status" value="1"/>
</dbReference>
<dbReference type="InterPro" id="IPR011545">
    <property type="entry name" value="DEAD/DEAH_box_helicase_dom"/>
</dbReference>
<name>A0A4V0Z7V2_9FIRM</name>
<dbReference type="GO" id="GO:0016787">
    <property type="term" value="F:hydrolase activity"/>
    <property type="evidence" value="ECO:0007669"/>
    <property type="project" value="UniProtKB-KW"/>
</dbReference>
<dbReference type="EMBL" id="CP035945">
    <property type="protein sequence ID" value="QBE98088.1"/>
    <property type="molecule type" value="Genomic_DNA"/>
</dbReference>
<organism evidence="5 6">
    <name type="scientific">Blautia producta</name>
    <dbReference type="NCBI Taxonomy" id="33035"/>
    <lineage>
        <taxon>Bacteria</taxon>
        <taxon>Bacillati</taxon>
        <taxon>Bacillota</taxon>
        <taxon>Clostridia</taxon>
        <taxon>Lachnospirales</taxon>
        <taxon>Lachnospiraceae</taxon>
        <taxon>Blautia</taxon>
    </lineage>
</organism>
<dbReference type="GO" id="GO:0009378">
    <property type="term" value="F:four-way junction helicase activity"/>
    <property type="evidence" value="ECO:0007669"/>
    <property type="project" value="TreeGrafter"/>
</dbReference>
<feature type="domain" description="Helicase ATP-binding" evidence="3">
    <location>
        <begin position="163"/>
        <end position="345"/>
    </location>
</feature>
<dbReference type="InterPro" id="IPR027417">
    <property type="entry name" value="P-loop_NTPase"/>
</dbReference>
<evidence type="ECO:0000259" key="3">
    <source>
        <dbReference type="PROSITE" id="PS51192"/>
    </source>
</evidence>
<evidence type="ECO:0000313" key="5">
    <source>
        <dbReference type="EMBL" id="QBE98088.1"/>
    </source>
</evidence>
<gene>
    <name evidence="5" type="primary">recQ_3</name>
    <name evidence="5" type="ORF">PMF13cell1_03652</name>
</gene>
<dbReference type="SMART" id="SM00487">
    <property type="entry name" value="DEXDc"/>
    <property type="match status" value="1"/>
</dbReference>
<dbReference type="PANTHER" id="PTHR13710">
    <property type="entry name" value="DNA HELICASE RECQ FAMILY MEMBER"/>
    <property type="match status" value="1"/>
</dbReference>
<dbReference type="EC" id="3.6.4.12" evidence="5"/>
<dbReference type="Pfam" id="PF00271">
    <property type="entry name" value="Helicase_C"/>
    <property type="match status" value="1"/>
</dbReference>
<keyword evidence="5" id="KW-0347">Helicase</keyword>
<feature type="domain" description="Helicase C-terminal" evidence="4">
    <location>
        <begin position="369"/>
        <end position="524"/>
    </location>
</feature>
<protein>
    <submittedName>
        <fullName evidence="5">ATP-dependent DNA helicase RecQ</fullName>
        <ecNumber evidence="5">3.6.4.12</ecNumber>
    </submittedName>
</protein>
<evidence type="ECO:0000256" key="2">
    <source>
        <dbReference type="ARBA" id="ARBA00022840"/>
    </source>
</evidence>
<dbReference type="InterPro" id="IPR014001">
    <property type="entry name" value="Helicase_ATP-bd"/>
</dbReference>
<evidence type="ECO:0000256" key="1">
    <source>
        <dbReference type="ARBA" id="ARBA00022741"/>
    </source>
</evidence>
<sequence length="826" mass="94924">MDTKIIETYVEKYINGNDGDVMPAFMGKNSAIDSFRYNTAKRLVINFDKFQTGVANKDVFLCSLRNYLLVFQNEISIPDGMILSDNEYGIIKNADGLYYASLEMPEYIDSFFVDQVFLRKKVGTEAERQKDVFYGYNAFIYNLAQHKYREFKSLEQKLAVFGALNMPEGYTTLVSLPTGGGKSLITQTMAYQQEGLTIVIVPTVSLAIDQVRNAKNNINHDTDNEIFCYYSGIELDRKNALRNAIKAETARLLFISPEALIRNTEFENMINEANAKKYLKNLIVDEAHIVIEWGDFFRVDYQCLEPWRNELLVVNSQLRTVLLSATYTKTAVLKLKQMFATTAKWIEVRCDALRREPRYMLVKAKSYSDKKQKMIELVKKLPHPMIVYINSPKEAEEIKKTLISAGLNSLETFTGNTKSAERERIIKDWTDDKIDLIIATSAFGVGVDKGDVRTVLHLYIPDTPNQYYQELGRGGRDGLVSLSVMCINPVDDIDSAYKRMNKVLSADKIWGRWLSMYKSKKSLWFKGMVTLDTAVKPIYNVTKEDDDATEIDIQWNVYVILLLRRHNLISIKSMIYDPKNECYKIRVDILNDSLRNEATTVPEIINEIRDREAEGFEKEIRRIKNGIEYSDRICWSEMFYSTYNKVSMYCGGCAKHQYPEMMEEGKFPLLLPVKEPPKLISSELNKLCQGENEVLVIGEEDDYSLMNRYVSAGANIIVVEDTSIENDFDIILNMSKRSNVMIIGIKEYRELCMQGSSYYVSGGVVALYNSGADKAYEFCTMLRKYKSNDIRLIHIVKDDYFIQKVQRPISALVEGPKIDSYILERM</sequence>
<dbReference type="PANTHER" id="PTHR13710:SF149">
    <property type="entry name" value="ATP-DEPENDENT DNA HELICASE TLH2"/>
    <property type="match status" value="1"/>
</dbReference>
<dbReference type="Gene3D" id="3.40.50.300">
    <property type="entry name" value="P-loop containing nucleotide triphosphate hydrolases"/>
    <property type="match status" value="2"/>
</dbReference>
<dbReference type="SMART" id="SM00490">
    <property type="entry name" value="HELICc"/>
    <property type="match status" value="1"/>
</dbReference>
<dbReference type="GO" id="GO:0005524">
    <property type="term" value="F:ATP binding"/>
    <property type="evidence" value="ECO:0007669"/>
    <property type="project" value="UniProtKB-KW"/>
</dbReference>
<accession>A0A4V0Z7V2</accession>
<dbReference type="PROSITE" id="PS51192">
    <property type="entry name" value="HELICASE_ATP_BIND_1"/>
    <property type="match status" value="1"/>
</dbReference>
<keyword evidence="5" id="KW-0378">Hydrolase</keyword>
<proteinExistence type="predicted"/>
<dbReference type="PROSITE" id="PS51194">
    <property type="entry name" value="HELICASE_CTER"/>
    <property type="match status" value="1"/>
</dbReference>
<dbReference type="GO" id="GO:0043138">
    <property type="term" value="F:3'-5' DNA helicase activity"/>
    <property type="evidence" value="ECO:0007669"/>
    <property type="project" value="TreeGrafter"/>
</dbReference>
<keyword evidence="1" id="KW-0547">Nucleotide-binding</keyword>
<dbReference type="AlphaFoldDB" id="A0A4V0Z7V2"/>
<dbReference type="RefSeq" id="WP_130181635.1">
    <property type="nucleotide sequence ID" value="NZ_CP035945.1"/>
</dbReference>
<dbReference type="KEGG" id="bpro:PMF13cell1_03652"/>
<dbReference type="InterPro" id="IPR001650">
    <property type="entry name" value="Helicase_C-like"/>
</dbReference>